<reference evidence="2 3" key="3">
    <citation type="journal article" date="2013" name="Rice">
        <title>Improvement of the Oryza sativa Nipponbare reference genome using next generation sequence and optical map data.</title>
        <authorList>
            <person name="Kawahara Y."/>
            <person name="de la Bastide M."/>
            <person name="Hamilton J.P."/>
            <person name="Kanamori H."/>
            <person name="McCombie W.R."/>
            <person name="Ouyang S."/>
            <person name="Schwartz D.C."/>
            <person name="Tanaka T."/>
            <person name="Wu J."/>
            <person name="Zhou S."/>
            <person name="Childs K.L."/>
            <person name="Davidson R.M."/>
            <person name="Lin H."/>
            <person name="Quesada-Ocampo L."/>
            <person name="Vaillancourt B."/>
            <person name="Sakai H."/>
            <person name="Lee S.S."/>
            <person name="Kim J."/>
            <person name="Numa H."/>
            <person name="Itoh T."/>
            <person name="Buell C.R."/>
            <person name="Matsumoto T."/>
        </authorList>
    </citation>
    <scope>NUCLEOTIDE SEQUENCE [LARGE SCALE GENOMIC DNA]</scope>
    <source>
        <strain evidence="3">cv. Nipponbare</strain>
    </source>
</reference>
<accession>A0A0N7KKC1</accession>
<organism evidence="2 3">
    <name type="scientific">Oryza sativa subsp. japonica</name>
    <name type="common">Rice</name>
    <dbReference type="NCBI Taxonomy" id="39947"/>
    <lineage>
        <taxon>Eukaryota</taxon>
        <taxon>Viridiplantae</taxon>
        <taxon>Streptophyta</taxon>
        <taxon>Embryophyta</taxon>
        <taxon>Tracheophyta</taxon>
        <taxon>Spermatophyta</taxon>
        <taxon>Magnoliopsida</taxon>
        <taxon>Liliopsida</taxon>
        <taxon>Poales</taxon>
        <taxon>Poaceae</taxon>
        <taxon>BOP clade</taxon>
        <taxon>Oryzoideae</taxon>
        <taxon>Oryzeae</taxon>
        <taxon>Oryzinae</taxon>
        <taxon>Oryza</taxon>
        <taxon>Oryza sativa</taxon>
    </lineage>
</organism>
<name>A0A0N7KKC1_ORYSJ</name>
<reference evidence="2 3" key="2">
    <citation type="journal article" date="2013" name="Plant Cell Physiol.">
        <title>Rice Annotation Project Database (RAP-DB): an integrative and interactive database for rice genomics.</title>
        <authorList>
            <person name="Sakai H."/>
            <person name="Lee S.S."/>
            <person name="Tanaka T."/>
            <person name="Numa H."/>
            <person name="Kim J."/>
            <person name="Kawahara Y."/>
            <person name="Wakimoto H."/>
            <person name="Yang C.C."/>
            <person name="Iwamoto M."/>
            <person name="Abe T."/>
            <person name="Yamada Y."/>
            <person name="Muto A."/>
            <person name="Inokuchi H."/>
            <person name="Ikemura T."/>
            <person name="Matsumoto T."/>
            <person name="Sasaki T."/>
            <person name="Itoh T."/>
        </authorList>
    </citation>
    <scope>NUCLEOTIDE SEQUENCE [LARGE SCALE GENOMIC DNA]</scope>
    <source>
        <strain evidence="3">cv. Nipponbare</strain>
    </source>
</reference>
<reference evidence="3" key="1">
    <citation type="journal article" date="2005" name="Nature">
        <title>The map-based sequence of the rice genome.</title>
        <authorList>
            <consortium name="International rice genome sequencing project (IRGSP)"/>
            <person name="Matsumoto T."/>
            <person name="Wu J."/>
            <person name="Kanamori H."/>
            <person name="Katayose Y."/>
            <person name="Fujisawa M."/>
            <person name="Namiki N."/>
            <person name="Mizuno H."/>
            <person name="Yamamoto K."/>
            <person name="Antonio B.A."/>
            <person name="Baba T."/>
            <person name="Sakata K."/>
            <person name="Nagamura Y."/>
            <person name="Aoki H."/>
            <person name="Arikawa K."/>
            <person name="Arita K."/>
            <person name="Bito T."/>
            <person name="Chiden Y."/>
            <person name="Fujitsuka N."/>
            <person name="Fukunaka R."/>
            <person name="Hamada M."/>
            <person name="Harada C."/>
            <person name="Hayashi A."/>
            <person name="Hijishita S."/>
            <person name="Honda M."/>
            <person name="Hosokawa S."/>
            <person name="Ichikawa Y."/>
            <person name="Idonuma A."/>
            <person name="Iijima M."/>
            <person name="Ikeda M."/>
            <person name="Ikeno M."/>
            <person name="Ito K."/>
            <person name="Ito S."/>
            <person name="Ito T."/>
            <person name="Ito Y."/>
            <person name="Ito Y."/>
            <person name="Iwabuchi A."/>
            <person name="Kamiya K."/>
            <person name="Karasawa W."/>
            <person name="Kurita K."/>
            <person name="Katagiri S."/>
            <person name="Kikuta A."/>
            <person name="Kobayashi H."/>
            <person name="Kobayashi N."/>
            <person name="Machita K."/>
            <person name="Maehara T."/>
            <person name="Masukawa M."/>
            <person name="Mizubayashi T."/>
            <person name="Mukai Y."/>
            <person name="Nagasaki H."/>
            <person name="Nagata Y."/>
            <person name="Naito S."/>
            <person name="Nakashima M."/>
            <person name="Nakama Y."/>
            <person name="Nakamichi Y."/>
            <person name="Nakamura M."/>
            <person name="Meguro A."/>
            <person name="Negishi M."/>
            <person name="Ohta I."/>
            <person name="Ohta T."/>
            <person name="Okamoto M."/>
            <person name="Ono N."/>
            <person name="Saji S."/>
            <person name="Sakaguchi M."/>
            <person name="Sakai K."/>
            <person name="Shibata M."/>
            <person name="Shimokawa T."/>
            <person name="Song J."/>
            <person name="Takazaki Y."/>
            <person name="Terasawa K."/>
            <person name="Tsugane M."/>
            <person name="Tsuji K."/>
            <person name="Ueda S."/>
            <person name="Waki K."/>
            <person name="Yamagata H."/>
            <person name="Yamamoto M."/>
            <person name="Yamamoto S."/>
            <person name="Yamane H."/>
            <person name="Yoshiki S."/>
            <person name="Yoshihara R."/>
            <person name="Yukawa K."/>
            <person name="Zhong H."/>
            <person name="Yano M."/>
            <person name="Yuan Q."/>
            <person name="Ouyang S."/>
            <person name="Liu J."/>
            <person name="Jones K.M."/>
            <person name="Gansberger K."/>
            <person name="Moffat K."/>
            <person name="Hill J."/>
            <person name="Bera J."/>
            <person name="Fadrosh D."/>
            <person name="Jin S."/>
            <person name="Johri S."/>
            <person name="Kim M."/>
            <person name="Overton L."/>
            <person name="Reardon M."/>
            <person name="Tsitrin T."/>
            <person name="Vuong H."/>
            <person name="Weaver B."/>
            <person name="Ciecko A."/>
            <person name="Tallon L."/>
            <person name="Jackson J."/>
            <person name="Pai G."/>
            <person name="Aken S.V."/>
            <person name="Utterback T."/>
            <person name="Reidmuller S."/>
            <person name="Feldblyum T."/>
            <person name="Hsiao J."/>
            <person name="Zismann V."/>
            <person name="Iobst S."/>
            <person name="de Vazeille A.R."/>
            <person name="Buell C.R."/>
            <person name="Ying K."/>
            <person name="Li Y."/>
            <person name="Lu T."/>
            <person name="Huang Y."/>
            <person name="Zhao Q."/>
            <person name="Feng Q."/>
            <person name="Zhang L."/>
            <person name="Zhu J."/>
            <person name="Weng Q."/>
            <person name="Mu J."/>
            <person name="Lu Y."/>
            <person name="Fan D."/>
            <person name="Liu Y."/>
            <person name="Guan J."/>
            <person name="Zhang Y."/>
            <person name="Yu S."/>
            <person name="Liu X."/>
            <person name="Zhang Y."/>
            <person name="Hong G."/>
            <person name="Han B."/>
            <person name="Choisne N."/>
            <person name="Demange N."/>
            <person name="Orjeda G."/>
            <person name="Samain S."/>
            <person name="Cattolico L."/>
            <person name="Pelletier E."/>
            <person name="Couloux A."/>
            <person name="Segurens B."/>
            <person name="Wincker P."/>
            <person name="D'Hont A."/>
            <person name="Scarpelli C."/>
            <person name="Weissenbach J."/>
            <person name="Salanoubat M."/>
            <person name="Quetier F."/>
            <person name="Yu Y."/>
            <person name="Kim H.R."/>
            <person name="Rambo T."/>
            <person name="Currie J."/>
            <person name="Collura K."/>
            <person name="Luo M."/>
            <person name="Yang T."/>
            <person name="Ammiraju J.S.S."/>
            <person name="Engler F."/>
            <person name="Soderlund C."/>
            <person name="Wing R.A."/>
            <person name="Palmer L.E."/>
            <person name="de la Bastide M."/>
            <person name="Spiegel L."/>
            <person name="Nascimento L."/>
            <person name="Zutavern T."/>
            <person name="O'Shaughnessy A."/>
            <person name="Dike S."/>
            <person name="Dedhia N."/>
            <person name="Preston R."/>
            <person name="Balija V."/>
            <person name="McCombie W.R."/>
            <person name="Chow T."/>
            <person name="Chen H."/>
            <person name="Chung M."/>
            <person name="Chen C."/>
            <person name="Shaw J."/>
            <person name="Wu H."/>
            <person name="Hsiao K."/>
            <person name="Chao Y."/>
            <person name="Chu M."/>
            <person name="Cheng C."/>
            <person name="Hour A."/>
            <person name="Lee P."/>
            <person name="Lin S."/>
            <person name="Lin Y."/>
            <person name="Liou J."/>
            <person name="Liu S."/>
            <person name="Hsing Y."/>
            <person name="Raghuvanshi S."/>
            <person name="Mohanty A."/>
            <person name="Bharti A.K."/>
            <person name="Gaur A."/>
            <person name="Gupta V."/>
            <person name="Kumar D."/>
            <person name="Ravi V."/>
            <person name="Vij S."/>
            <person name="Kapur A."/>
            <person name="Khurana P."/>
            <person name="Khurana P."/>
            <person name="Khurana J.P."/>
            <person name="Tyagi A.K."/>
            <person name="Gaikwad K."/>
            <person name="Singh A."/>
            <person name="Dalal V."/>
            <person name="Srivastava S."/>
            <person name="Dixit A."/>
            <person name="Pal A.K."/>
            <person name="Ghazi I.A."/>
            <person name="Yadav M."/>
            <person name="Pandit A."/>
            <person name="Bhargava A."/>
            <person name="Sureshbabu K."/>
            <person name="Batra K."/>
            <person name="Sharma T.R."/>
            <person name="Mohapatra T."/>
            <person name="Singh N.K."/>
            <person name="Messing J."/>
            <person name="Nelson A.B."/>
            <person name="Fuks G."/>
            <person name="Kavchok S."/>
            <person name="Keizer G."/>
            <person name="Linton E."/>
            <person name="Llaca V."/>
            <person name="Song R."/>
            <person name="Tanyolac B."/>
            <person name="Young S."/>
            <person name="Ho-Il K."/>
            <person name="Hahn J.H."/>
            <person name="Sangsakoo G."/>
            <person name="Vanavichit A."/>
            <person name="de Mattos Luiz.A.T."/>
            <person name="Zimmer P.D."/>
            <person name="Malone G."/>
            <person name="Dellagostin O."/>
            <person name="de Oliveira A.C."/>
            <person name="Bevan M."/>
            <person name="Bancroft I."/>
            <person name="Minx P."/>
            <person name="Cordum H."/>
            <person name="Wilson R."/>
            <person name="Cheng Z."/>
            <person name="Jin W."/>
            <person name="Jiang J."/>
            <person name="Leong S.A."/>
            <person name="Iwama H."/>
            <person name="Gojobori T."/>
            <person name="Itoh T."/>
            <person name="Niimura Y."/>
            <person name="Fujii Y."/>
            <person name="Habara T."/>
            <person name="Sakai H."/>
            <person name="Sato Y."/>
            <person name="Wilson G."/>
            <person name="Kumar K."/>
            <person name="McCouch S."/>
            <person name="Juretic N."/>
            <person name="Hoen D."/>
            <person name="Wright S."/>
            <person name="Bruskiewich R."/>
            <person name="Bureau T."/>
            <person name="Miyao A."/>
            <person name="Hirochika H."/>
            <person name="Nishikawa T."/>
            <person name="Kadowaki K."/>
            <person name="Sugiura M."/>
            <person name="Burr B."/>
            <person name="Sasaki T."/>
        </authorList>
    </citation>
    <scope>NUCLEOTIDE SEQUENCE [LARGE SCALE GENOMIC DNA]</scope>
    <source>
        <strain evidence="3">cv. Nipponbare</strain>
    </source>
</reference>
<feature type="region of interest" description="Disordered" evidence="1">
    <location>
        <begin position="147"/>
        <end position="176"/>
    </location>
</feature>
<evidence type="ECO:0000313" key="3">
    <source>
        <dbReference type="Proteomes" id="UP000059680"/>
    </source>
</evidence>
<gene>
    <name evidence="2" type="ordered locus">Os05g0212150</name>
    <name evidence="2" type="ORF">OSNPB_050212150</name>
</gene>
<keyword evidence="3" id="KW-1185">Reference proteome</keyword>
<proteinExistence type="predicted"/>
<dbReference type="PaxDb" id="39947-A0A0N7KKC1"/>
<dbReference type="EMBL" id="AP014961">
    <property type="protein sequence ID" value="BAS92801.1"/>
    <property type="molecule type" value="Genomic_DNA"/>
</dbReference>
<protein>
    <submittedName>
        <fullName evidence="2">Os05g0212150 protein</fullName>
    </submittedName>
</protein>
<dbReference type="Proteomes" id="UP000059680">
    <property type="component" value="Chromosome 5"/>
</dbReference>
<evidence type="ECO:0000256" key="1">
    <source>
        <dbReference type="SAM" id="MobiDB-lite"/>
    </source>
</evidence>
<evidence type="ECO:0000313" key="2">
    <source>
        <dbReference type="EMBL" id="BAS92801.1"/>
    </source>
</evidence>
<sequence length="199" mass="21477">MPKSYCSWCTYRAQSHLPRNLEKSQQPPLHTRPEHSAKSEASRRLPSSRLIHQTPCVPMPDPHSLQAYQSMRCPLLCLCPRHLADQQQGLPLRAIAREAGRHGRPGDDVPQAAHSVEHVARGGHGAAPGVEGEEGVCDDGVSVEEVPAEEPTVERAPEAEVAGARGGGEQRRHVGGVARGERGVCGQGLRVAREGRIGR</sequence>
<feature type="compositionally biased region" description="Basic and acidic residues" evidence="1">
    <location>
        <begin position="31"/>
        <end position="43"/>
    </location>
</feature>
<dbReference type="Gramene" id="Os05t0212150-00">
    <property type="protein sequence ID" value="Os05t0212150-00"/>
    <property type="gene ID" value="Os05g0212150"/>
</dbReference>
<feature type="region of interest" description="Disordered" evidence="1">
    <location>
        <begin position="17"/>
        <end position="47"/>
    </location>
</feature>
<dbReference type="InParanoid" id="A0A0N7KKC1"/>
<dbReference type="AlphaFoldDB" id="A0A0N7KKC1"/>